<name>A0A127F9Q8_STEDE</name>
<evidence type="ECO:0000313" key="2">
    <source>
        <dbReference type="Proteomes" id="UP000070250"/>
    </source>
</evidence>
<organism evidence="1 2">
    <name type="scientific">Steroidobacter denitrificans</name>
    <dbReference type="NCBI Taxonomy" id="465721"/>
    <lineage>
        <taxon>Bacteria</taxon>
        <taxon>Pseudomonadati</taxon>
        <taxon>Pseudomonadota</taxon>
        <taxon>Gammaproteobacteria</taxon>
        <taxon>Steroidobacterales</taxon>
        <taxon>Steroidobacteraceae</taxon>
        <taxon>Steroidobacter</taxon>
    </lineage>
</organism>
<dbReference type="AlphaFoldDB" id="A0A127F9Q8"/>
<dbReference type="Gene3D" id="1.10.357.10">
    <property type="entry name" value="Tetracycline Repressor, domain 2"/>
    <property type="match status" value="1"/>
</dbReference>
<sequence length="113" mass="12695">MWMQKAENDRAWCGFVAQVRLANTTAGERPIRDLKQARKAGLLTIPSLEAAIDLMEGTATSAMHRMHQNPKLKNYGDQITVVVLRGLGAPEERIAELMKRPLPAFRRPTKTIE</sequence>
<protein>
    <submittedName>
        <fullName evidence="1">Uncharacterized protein</fullName>
    </submittedName>
</protein>
<reference evidence="1 2" key="1">
    <citation type="submission" date="2015-06" db="EMBL/GenBank/DDBJ databases">
        <title>A Comprehensive Approach to Explore the Metabolic and Phylogenetic Diversity of Bacterial Steroid Degradation in the Environment: Testosterone as an Example.</title>
        <authorList>
            <person name="Yang F.-C."/>
            <person name="Chen Y.-L."/>
            <person name="Yu C.-P."/>
            <person name="Tang S.-L."/>
            <person name="Wang P.-H."/>
            <person name="Ismail W."/>
            <person name="Wang C.-H."/>
            <person name="Yang C.-Y."/>
            <person name="Chiang Y.-R."/>
        </authorList>
    </citation>
    <scope>NUCLEOTIDE SEQUENCE [LARGE SCALE GENOMIC DNA]</scope>
    <source>
        <strain evidence="1 2">DSM 18526</strain>
    </source>
</reference>
<keyword evidence="2" id="KW-1185">Reference proteome</keyword>
<evidence type="ECO:0000313" key="1">
    <source>
        <dbReference type="EMBL" id="AMN46371.1"/>
    </source>
</evidence>
<dbReference type="EMBL" id="CP011971">
    <property type="protein sequence ID" value="AMN46371.1"/>
    <property type="molecule type" value="Genomic_DNA"/>
</dbReference>
<gene>
    <name evidence="1" type="ORF">ACG33_04465</name>
</gene>
<dbReference type="KEGG" id="sdf:ACG33_04465"/>
<proteinExistence type="predicted"/>
<accession>A0A127F9Q8</accession>
<dbReference type="Proteomes" id="UP000070250">
    <property type="component" value="Chromosome"/>
</dbReference>